<feature type="compositionally biased region" description="Basic and acidic residues" evidence="1">
    <location>
        <begin position="57"/>
        <end position="77"/>
    </location>
</feature>
<evidence type="ECO:0000313" key="2">
    <source>
        <dbReference type="EMBL" id="CEP12691.1"/>
    </source>
</evidence>
<reference evidence="2 3" key="1">
    <citation type="submission" date="2014-09" db="EMBL/GenBank/DDBJ databases">
        <authorList>
            <person name="Ellenberger Sabrina"/>
        </authorList>
    </citation>
    <scope>NUCLEOTIDE SEQUENCE [LARGE SCALE GENOMIC DNA]</scope>
    <source>
        <strain evidence="2 3">CBS 412.66</strain>
    </source>
</reference>
<dbReference type="EMBL" id="LN728215">
    <property type="protein sequence ID" value="CEP12691.1"/>
    <property type="molecule type" value="Genomic_DNA"/>
</dbReference>
<feature type="compositionally biased region" description="Basic residues" evidence="1">
    <location>
        <begin position="34"/>
        <end position="45"/>
    </location>
</feature>
<keyword evidence="3" id="KW-1185">Reference proteome</keyword>
<accession>A0A0B7N307</accession>
<sequence length="166" mass="19209">MVHETDWLLQQQVHWLPSLLLNQHPHQQKDRRQDKRHATKQKRSAGKAQGTAARVEWVLDEKQREGTQKGMEKERGPKASSLRKGRKGKARKEKSYEKYIGYKDTDVVNKTADIFANSRNSSICTKKACYSKSYSKREIRLSPAKIQQEDVDPIRNAADPMEAEDF</sequence>
<organism evidence="2 3">
    <name type="scientific">Parasitella parasitica</name>
    <dbReference type="NCBI Taxonomy" id="35722"/>
    <lineage>
        <taxon>Eukaryota</taxon>
        <taxon>Fungi</taxon>
        <taxon>Fungi incertae sedis</taxon>
        <taxon>Mucoromycota</taxon>
        <taxon>Mucoromycotina</taxon>
        <taxon>Mucoromycetes</taxon>
        <taxon>Mucorales</taxon>
        <taxon>Mucorineae</taxon>
        <taxon>Mucoraceae</taxon>
        <taxon>Parasitella</taxon>
    </lineage>
</organism>
<dbReference type="Proteomes" id="UP000054107">
    <property type="component" value="Unassembled WGS sequence"/>
</dbReference>
<feature type="region of interest" description="Disordered" evidence="1">
    <location>
        <begin position="144"/>
        <end position="166"/>
    </location>
</feature>
<protein>
    <submittedName>
        <fullName evidence="2">Uncharacterized protein</fullName>
    </submittedName>
</protein>
<name>A0A0B7N307_9FUNG</name>
<proteinExistence type="predicted"/>
<evidence type="ECO:0000256" key="1">
    <source>
        <dbReference type="SAM" id="MobiDB-lite"/>
    </source>
</evidence>
<feature type="region of interest" description="Disordered" evidence="1">
    <location>
        <begin position="24"/>
        <end position="94"/>
    </location>
</feature>
<feature type="compositionally biased region" description="Basic residues" evidence="1">
    <location>
        <begin position="81"/>
        <end position="92"/>
    </location>
</feature>
<evidence type="ECO:0000313" key="3">
    <source>
        <dbReference type="Proteomes" id="UP000054107"/>
    </source>
</evidence>
<dbReference type="AlphaFoldDB" id="A0A0B7N307"/>
<gene>
    <name evidence="2" type="primary">PARPA_06668.1 scaffold 23313</name>
</gene>